<evidence type="ECO:0000313" key="2">
    <source>
        <dbReference type="EMBL" id="MBB6033766.1"/>
    </source>
</evidence>
<feature type="compositionally biased region" description="Low complexity" evidence="1">
    <location>
        <begin position="45"/>
        <end position="55"/>
    </location>
</feature>
<reference evidence="2 3" key="1">
    <citation type="submission" date="2020-08" db="EMBL/GenBank/DDBJ databases">
        <title>Genomic Encyclopedia of Type Strains, Phase IV (KMG-IV): sequencing the most valuable type-strain genomes for metagenomic binning, comparative biology and taxonomic classification.</title>
        <authorList>
            <person name="Goeker M."/>
        </authorList>
    </citation>
    <scope>NUCLEOTIDE SEQUENCE [LARGE SCALE GENOMIC DNA]</scope>
    <source>
        <strain evidence="2 3">YIM 65646</strain>
    </source>
</reference>
<proteinExistence type="predicted"/>
<protein>
    <recommendedName>
        <fullName evidence="4">CHAT domain-containing protein</fullName>
    </recommendedName>
</protein>
<comment type="caution">
    <text evidence="2">The sequence shown here is derived from an EMBL/GenBank/DDBJ whole genome shotgun (WGS) entry which is preliminary data.</text>
</comment>
<name>A0A841FBX3_9ACTN</name>
<dbReference type="RefSeq" id="WP_184786631.1">
    <property type="nucleotide sequence ID" value="NZ_BONT01000013.1"/>
</dbReference>
<keyword evidence="3" id="KW-1185">Reference proteome</keyword>
<accession>A0A841FBX3</accession>
<sequence length="353" mass="37808">MSSRQYRSALERKRKEQSAAEKKAGDFKKKEADKRLAAARARAAAARFSGSSAASKLREATRHEDDANKALKEAAQWQQKAATLGKDSADLEVRLAKALATEGLAAERKRAQELQLAERRAAMQRAEMTRRLEQTESIVEGVLVHVPAPKPEKLRGLLLGASSEGELRVAREQARIRSVVERANHRDLIQMDARASATAVDLLDGILRFRPHVVHFSGHGDEDGALFFEEDTDIAPKDTAVTPRVFAAAMAATDTPPILVLLNACDSAVQIGDLVRDIVPFAIGMSDEIMDGDAITYAANFYAAVANGHSIRSAHAAGQVALELAGLTGAKLPVLACAAGLDPAAAILVKPAE</sequence>
<feature type="compositionally biased region" description="Basic and acidic residues" evidence="1">
    <location>
        <begin position="56"/>
        <end position="66"/>
    </location>
</feature>
<feature type="compositionally biased region" description="Basic and acidic residues" evidence="1">
    <location>
        <begin position="9"/>
        <end position="33"/>
    </location>
</feature>
<gene>
    <name evidence="2" type="ORF">HNR73_001616</name>
</gene>
<dbReference type="EMBL" id="JACHGT010000003">
    <property type="protein sequence ID" value="MBB6033766.1"/>
    <property type="molecule type" value="Genomic_DNA"/>
</dbReference>
<feature type="region of interest" description="Disordered" evidence="1">
    <location>
        <begin position="45"/>
        <end position="66"/>
    </location>
</feature>
<evidence type="ECO:0000313" key="3">
    <source>
        <dbReference type="Proteomes" id="UP000548476"/>
    </source>
</evidence>
<evidence type="ECO:0000256" key="1">
    <source>
        <dbReference type="SAM" id="MobiDB-lite"/>
    </source>
</evidence>
<evidence type="ECO:0008006" key="4">
    <source>
        <dbReference type="Google" id="ProtNLM"/>
    </source>
</evidence>
<dbReference type="Proteomes" id="UP000548476">
    <property type="component" value="Unassembled WGS sequence"/>
</dbReference>
<organism evidence="2 3">
    <name type="scientific">Phytomonospora endophytica</name>
    <dbReference type="NCBI Taxonomy" id="714109"/>
    <lineage>
        <taxon>Bacteria</taxon>
        <taxon>Bacillati</taxon>
        <taxon>Actinomycetota</taxon>
        <taxon>Actinomycetes</taxon>
        <taxon>Micromonosporales</taxon>
        <taxon>Micromonosporaceae</taxon>
        <taxon>Phytomonospora</taxon>
    </lineage>
</organism>
<dbReference type="AlphaFoldDB" id="A0A841FBX3"/>
<feature type="region of interest" description="Disordered" evidence="1">
    <location>
        <begin position="1"/>
        <end position="33"/>
    </location>
</feature>